<dbReference type="AlphaFoldDB" id="A0A6N8FI71"/>
<evidence type="ECO:0000313" key="1">
    <source>
        <dbReference type="EMBL" id="MUK87449.1"/>
    </source>
</evidence>
<organism evidence="1 2">
    <name type="scientific">Ornithinibacillus caprae</name>
    <dbReference type="NCBI Taxonomy" id="2678566"/>
    <lineage>
        <taxon>Bacteria</taxon>
        <taxon>Bacillati</taxon>
        <taxon>Bacillota</taxon>
        <taxon>Bacilli</taxon>
        <taxon>Bacillales</taxon>
        <taxon>Bacillaceae</taxon>
        <taxon>Ornithinibacillus</taxon>
    </lineage>
</organism>
<dbReference type="Proteomes" id="UP000469125">
    <property type="component" value="Unassembled WGS sequence"/>
</dbReference>
<proteinExistence type="predicted"/>
<gene>
    <name evidence="1" type="ORF">GMD78_03420</name>
</gene>
<sequence length="59" mass="6513">MEDASRVNLADDRALTVQNVRLPVTDPGVAVNVVVSRTHMSGETDVFIEEWLIFSQAVN</sequence>
<comment type="caution">
    <text evidence="1">The sequence shown here is derived from an EMBL/GenBank/DDBJ whole genome shotgun (WGS) entry which is preliminary data.</text>
</comment>
<keyword evidence="2" id="KW-1185">Reference proteome</keyword>
<accession>A0A6N8FI71</accession>
<name>A0A6N8FI71_9BACI</name>
<dbReference type="EMBL" id="WOCA01000002">
    <property type="protein sequence ID" value="MUK87449.1"/>
    <property type="molecule type" value="Genomic_DNA"/>
</dbReference>
<reference evidence="1 2" key="1">
    <citation type="submission" date="2019-11" db="EMBL/GenBank/DDBJ databases">
        <authorList>
            <person name="Li X."/>
        </authorList>
    </citation>
    <scope>NUCLEOTIDE SEQUENCE [LARGE SCALE GENOMIC DNA]</scope>
    <source>
        <strain evidence="1 2">L9</strain>
    </source>
</reference>
<protein>
    <submittedName>
        <fullName evidence="1">Uncharacterized protein</fullName>
    </submittedName>
</protein>
<dbReference type="RefSeq" id="WP_155667151.1">
    <property type="nucleotide sequence ID" value="NZ_WOCA01000002.1"/>
</dbReference>
<evidence type="ECO:0000313" key="2">
    <source>
        <dbReference type="Proteomes" id="UP000469125"/>
    </source>
</evidence>